<dbReference type="EC" id="2.1.1.72" evidence="3"/>
<dbReference type="GO" id="GO:0032259">
    <property type="term" value="P:methylation"/>
    <property type="evidence" value="ECO:0007669"/>
    <property type="project" value="UniProtKB-KW"/>
</dbReference>
<dbReference type="PRINTS" id="PR00507">
    <property type="entry name" value="N12N6MTFRASE"/>
</dbReference>
<dbReference type="GO" id="GO:0009007">
    <property type="term" value="F:site-specific DNA-methyltransferase (adenine-specific) activity"/>
    <property type="evidence" value="ECO:0007669"/>
    <property type="project" value="UniProtKB-EC"/>
</dbReference>
<dbReference type="Proteomes" id="UP000887228">
    <property type="component" value="Unassembled WGS sequence"/>
</dbReference>
<reference evidence="12 15" key="1">
    <citation type="submission" date="2021-07" db="EMBL/GenBank/DDBJ databases">
        <title>Whole genome sequencing of carbapenem-resistant Pseudomonas spp. isolated in Japan.</title>
        <authorList>
            <person name="Suzuki M."/>
            <person name="Maehana S."/>
            <person name="Kitasato H."/>
        </authorList>
    </citation>
    <scope>NUCLEOTIDE SEQUENCE</scope>
    <source>
        <strain evidence="12">KAM435</strain>
        <strain evidence="13 15">KAM436</strain>
    </source>
</reference>
<comment type="similarity">
    <text evidence="1">Belongs to the N(4)/N(6)-methyltransferase family.</text>
</comment>
<keyword evidence="5" id="KW-0808">Transferase</keyword>
<evidence type="ECO:0000256" key="6">
    <source>
        <dbReference type="ARBA" id="ARBA00022691"/>
    </source>
</evidence>
<keyword evidence="6" id="KW-0949">S-adenosyl-L-methionine</keyword>
<dbReference type="InterPro" id="IPR003356">
    <property type="entry name" value="DNA_methylase_A-5"/>
</dbReference>
<dbReference type="GO" id="GO:0004519">
    <property type="term" value="F:endonuclease activity"/>
    <property type="evidence" value="ECO:0007669"/>
    <property type="project" value="UniProtKB-KW"/>
</dbReference>
<dbReference type="Gene3D" id="3.90.220.20">
    <property type="entry name" value="DNA methylase specificity domains"/>
    <property type="match status" value="1"/>
</dbReference>
<proteinExistence type="inferred from homology"/>
<feature type="domain" description="DNA methylase adenine-specific" evidence="11">
    <location>
        <begin position="303"/>
        <end position="585"/>
    </location>
</feature>
<keyword evidence="8" id="KW-0238">DNA-binding</keyword>
<dbReference type="PANTHER" id="PTHR42933">
    <property type="entry name" value="SLR6095 PROTEIN"/>
    <property type="match status" value="1"/>
</dbReference>
<dbReference type="Pfam" id="PF02384">
    <property type="entry name" value="N6_Mtase"/>
    <property type="match status" value="1"/>
</dbReference>
<dbReference type="InterPro" id="IPR029063">
    <property type="entry name" value="SAM-dependent_MTases_sf"/>
</dbReference>
<evidence type="ECO:0000259" key="10">
    <source>
        <dbReference type="Pfam" id="PF01420"/>
    </source>
</evidence>
<keyword evidence="12" id="KW-0378">Hydrolase</keyword>
<evidence type="ECO:0000313" key="14">
    <source>
        <dbReference type="Proteomes" id="UP000887212"/>
    </source>
</evidence>
<keyword evidence="7" id="KW-0680">Restriction system</keyword>
<dbReference type="PANTHER" id="PTHR42933:SF1">
    <property type="entry name" value="SITE-SPECIFIC DNA-METHYLTRANSFERASE (ADENINE-SPECIFIC)"/>
    <property type="match status" value="1"/>
</dbReference>
<sequence>MAKKEAKTDLWVYGLLKEAGIDLEPQGSSIIEINEALKSASKSGSGNVGFPEYVGVVDGFLIVIENKADLTNHKKQCKDGLISLDPKDVKKFAVNGALFYGKHLAKNTSYKKVIAFGISGNEKRHSISPLFIDETEYYRELPDVESFILFNKNNISEYYTREILEEDTDQEKELAEILKDAAELHEDLRNYASLQDTQKPLIVSGILLALRESEIGGFDIKSLTGDSIETDGAKIYAAIKNNLKRSNVLPEVKRDKIAGQFSIIKDTHILNEMHPSLGKTPLKHFAEFLHQKIYMSIKYTSSSEDYLGRFYGEFMSYSGGDGQTLGIVLTPKHITDLFCDLIDIKPDDVVLDPCTGTAGYLIAAMHHMLQKAESDEQKKDIRQKQLHGFELQPYMFTIATTNMILRGDGKSNLINHDFLKEDPKKLQLKGASVGMMNPPYSQGSTKNPGLYEIAFTEHLLDSVKKDGRVIVIIPQSSVTGKTSEEKIIKQSILKKHTLEGVITLNKDTFYRVGTMPCIAIFTAGTPHPASKECKFIDFRDDGFKVSPHIGLIETEKAKDKKQHLLDVWFNRMNADSKFCVKTSIEADDEWLHAFYYFDDEIPSDSDFEKVAGDYLTFEFSMTMKDREYLFDSDLSLAKTQFNPIEPLSSKEWRDFYLKDIFKTVQRGKRLTKSNQINGRMPYISSTAENNGVDNFVSNKVNVRIFSDCLTIANSGSVGASFYHPYTFVASDHVIHLKNDKFSSFIYLFMATQTSRLSSKYNFNREINDSRMSRDKIMLPVNDDGDPDLQYMEQYMINIMYEKRMHYFSKMASARI</sequence>
<protein>
    <recommendedName>
        <fullName evidence="3">site-specific DNA-methyltransferase (adenine-specific)</fullName>
        <ecNumber evidence="3">2.1.1.72</ecNumber>
    </recommendedName>
</protein>
<evidence type="ECO:0000256" key="5">
    <source>
        <dbReference type="ARBA" id="ARBA00022679"/>
    </source>
</evidence>
<keyword evidence="4" id="KW-0489">Methyltransferase</keyword>
<organism evidence="12 14">
    <name type="scientific">Aquipseudomonas alcaligenes</name>
    <name type="common">Pseudomonas alcaligenes</name>
    <dbReference type="NCBI Taxonomy" id="43263"/>
    <lineage>
        <taxon>Bacteria</taxon>
        <taxon>Pseudomonadati</taxon>
        <taxon>Pseudomonadota</taxon>
        <taxon>Gammaproteobacteria</taxon>
        <taxon>Pseudomonadales</taxon>
        <taxon>Pseudomonadaceae</taxon>
        <taxon>Aquipseudomonas</taxon>
    </lineage>
</organism>
<dbReference type="AlphaFoldDB" id="A0AA37CKJ0"/>
<evidence type="ECO:0000313" key="12">
    <source>
        <dbReference type="EMBL" id="GIZ91001.1"/>
    </source>
</evidence>
<evidence type="ECO:0000313" key="15">
    <source>
        <dbReference type="Proteomes" id="UP000887228"/>
    </source>
</evidence>
<keyword evidence="12" id="KW-0540">Nuclease</keyword>
<dbReference type="RefSeq" id="WP_203788465.1">
    <property type="nucleotide sequence ID" value="NZ_AP024354.1"/>
</dbReference>
<evidence type="ECO:0000256" key="1">
    <source>
        <dbReference type="ARBA" id="ARBA00006594"/>
    </source>
</evidence>
<evidence type="ECO:0000256" key="2">
    <source>
        <dbReference type="ARBA" id="ARBA00010923"/>
    </source>
</evidence>
<dbReference type="SUPFAM" id="SSF116734">
    <property type="entry name" value="DNA methylase specificity domain"/>
    <property type="match status" value="1"/>
</dbReference>
<name>A0AA37CKJ0_AQUAC</name>
<dbReference type="Proteomes" id="UP000887212">
    <property type="component" value="Unassembled WGS sequence"/>
</dbReference>
<dbReference type="GO" id="GO:0008170">
    <property type="term" value="F:N-methyltransferase activity"/>
    <property type="evidence" value="ECO:0007669"/>
    <property type="project" value="InterPro"/>
</dbReference>
<comment type="caution">
    <text evidence="12">The sequence shown here is derived from an EMBL/GenBank/DDBJ whole genome shotgun (WGS) entry which is preliminary data.</text>
</comment>
<dbReference type="InterPro" id="IPR044946">
    <property type="entry name" value="Restrct_endonuc_typeI_TRD_sf"/>
</dbReference>
<comment type="catalytic activity">
    <reaction evidence="9">
        <text>a 2'-deoxyadenosine in DNA + S-adenosyl-L-methionine = an N(6)-methyl-2'-deoxyadenosine in DNA + S-adenosyl-L-homocysteine + H(+)</text>
        <dbReference type="Rhea" id="RHEA:15197"/>
        <dbReference type="Rhea" id="RHEA-COMP:12418"/>
        <dbReference type="Rhea" id="RHEA-COMP:12419"/>
        <dbReference type="ChEBI" id="CHEBI:15378"/>
        <dbReference type="ChEBI" id="CHEBI:57856"/>
        <dbReference type="ChEBI" id="CHEBI:59789"/>
        <dbReference type="ChEBI" id="CHEBI:90615"/>
        <dbReference type="ChEBI" id="CHEBI:90616"/>
        <dbReference type="EC" id="2.1.1.72"/>
    </reaction>
</comment>
<dbReference type="InterPro" id="IPR051537">
    <property type="entry name" value="DNA_Adenine_Mtase"/>
</dbReference>
<dbReference type="Gene3D" id="3.40.50.150">
    <property type="entry name" value="Vaccinia Virus protein VP39"/>
    <property type="match status" value="1"/>
</dbReference>
<dbReference type="InterPro" id="IPR000055">
    <property type="entry name" value="Restrct_endonuc_typeI_TRD"/>
</dbReference>
<dbReference type="Pfam" id="PF01420">
    <property type="entry name" value="Methylase_S"/>
    <property type="match status" value="1"/>
</dbReference>
<dbReference type="SUPFAM" id="SSF53335">
    <property type="entry name" value="S-adenosyl-L-methionine-dependent methyltransferases"/>
    <property type="match status" value="1"/>
</dbReference>
<evidence type="ECO:0000259" key="11">
    <source>
        <dbReference type="Pfam" id="PF02384"/>
    </source>
</evidence>
<feature type="domain" description="Type I restriction modification DNA specificity" evidence="10">
    <location>
        <begin position="650"/>
        <end position="796"/>
    </location>
</feature>
<evidence type="ECO:0000256" key="3">
    <source>
        <dbReference type="ARBA" id="ARBA00011900"/>
    </source>
</evidence>
<evidence type="ECO:0000256" key="4">
    <source>
        <dbReference type="ARBA" id="ARBA00022603"/>
    </source>
</evidence>
<dbReference type="EMBL" id="BPMT01000050">
    <property type="protein sequence ID" value="GIZ95358.1"/>
    <property type="molecule type" value="Genomic_DNA"/>
</dbReference>
<dbReference type="EMBL" id="BPMS01000053">
    <property type="protein sequence ID" value="GIZ91001.1"/>
    <property type="molecule type" value="Genomic_DNA"/>
</dbReference>
<keyword evidence="12" id="KW-0255">Endonuclease</keyword>
<evidence type="ECO:0000256" key="8">
    <source>
        <dbReference type="ARBA" id="ARBA00023125"/>
    </source>
</evidence>
<gene>
    <name evidence="12" type="ORF">KAM435_43280</name>
    <name evidence="13" type="ORF">KAM436_43260</name>
</gene>
<dbReference type="GO" id="GO:0009307">
    <property type="term" value="P:DNA restriction-modification system"/>
    <property type="evidence" value="ECO:0007669"/>
    <property type="project" value="UniProtKB-KW"/>
</dbReference>
<evidence type="ECO:0000313" key="13">
    <source>
        <dbReference type="EMBL" id="GIZ95358.1"/>
    </source>
</evidence>
<comment type="similarity">
    <text evidence="2">Belongs to the type-I restriction system S methylase family.</text>
</comment>
<accession>A0AA37CKJ0</accession>
<evidence type="ECO:0000256" key="7">
    <source>
        <dbReference type="ARBA" id="ARBA00022747"/>
    </source>
</evidence>
<dbReference type="GO" id="GO:0003677">
    <property type="term" value="F:DNA binding"/>
    <property type="evidence" value="ECO:0007669"/>
    <property type="project" value="UniProtKB-KW"/>
</dbReference>
<evidence type="ECO:0000256" key="9">
    <source>
        <dbReference type="ARBA" id="ARBA00047942"/>
    </source>
</evidence>